<keyword evidence="3" id="KW-1003">Cell membrane</keyword>
<evidence type="ECO:0000256" key="9">
    <source>
        <dbReference type="SAM" id="Phobius"/>
    </source>
</evidence>
<feature type="domain" description="Protein export membrane protein SecD/SecF C-terminal" evidence="10">
    <location>
        <begin position="4"/>
        <end position="174"/>
    </location>
</feature>
<keyword evidence="12" id="KW-1185">Reference proteome</keyword>
<sequence length="224" mass="23888">MQTTSQISPLLGGEQAQRGLLAGLIGLLLVFVYSLVQYRALGLVTVLSLIISAVLTYATVVLLGNVQGLRLTLAGVTGLIVSIGVTADSFIVYFERVRDEVREGRSLRSAVQTGWARAKRTILIADAINFLAAIVLYVLAAGGVRGFAFTLGLSTLIDVVIVFLFTHPVLTLLARTRFFGQGHRLSGLDPQRLGQTGSTVGVKNALGTIASRRAAREAQTHQEA</sequence>
<evidence type="ECO:0000256" key="5">
    <source>
        <dbReference type="ARBA" id="ARBA00022927"/>
    </source>
</evidence>
<feature type="transmembrane region" description="Helical" evidence="9">
    <location>
        <begin position="146"/>
        <end position="174"/>
    </location>
</feature>
<keyword evidence="7" id="KW-0811">Translocation</keyword>
<gene>
    <name evidence="11" type="ORF">GCM10025868_04340</name>
</gene>
<evidence type="ECO:0000256" key="1">
    <source>
        <dbReference type="ARBA" id="ARBA00004651"/>
    </source>
</evidence>
<evidence type="ECO:0000256" key="7">
    <source>
        <dbReference type="ARBA" id="ARBA00023010"/>
    </source>
</evidence>
<keyword evidence="4 9" id="KW-0812">Transmembrane</keyword>
<keyword evidence="2" id="KW-0813">Transport</keyword>
<proteinExistence type="predicted"/>
<feature type="transmembrane region" description="Helical" evidence="9">
    <location>
        <begin position="43"/>
        <end position="63"/>
    </location>
</feature>
<organism evidence="11 12">
    <name type="scientific">Angustibacter aerolatus</name>
    <dbReference type="NCBI Taxonomy" id="1162965"/>
    <lineage>
        <taxon>Bacteria</taxon>
        <taxon>Bacillati</taxon>
        <taxon>Actinomycetota</taxon>
        <taxon>Actinomycetes</taxon>
        <taxon>Kineosporiales</taxon>
        <taxon>Kineosporiaceae</taxon>
    </lineage>
</organism>
<comment type="subcellular location">
    <subcellularLocation>
        <location evidence="1">Cell membrane</location>
        <topology evidence="1">Multi-pass membrane protein</topology>
    </subcellularLocation>
</comment>
<feature type="transmembrane region" description="Helical" evidence="9">
    <location>
        <begin position="69"/>
        <end position="94"/>
    </location>
</feature>
<evidence type="ECO:0000313" key="12">
    <source>
        <dbReference type="Proteomes" id="UP001157017"/>
    </source>
</evidence>
<accession>A0ABQ6JBL3</accession>
<dbReference type="Gene3D" id="1.20.1640.10">
    <property type="entry name" value="Multidrug efflux transporter AcrB transmembrane domain"/>
    <property type="match status" value="1"/>
</dbReference>
<dbReference type="Pfam" id="PF02355">
    <property type="entry name" value="SecD_SecF_C"/>
    <property type="match status" value="1"/>
</dbReference>
<feature type="transmembrane region" description="Helical" evidence="9">
    <location>
        <begin position="20"/>
        <end position="36"/>
    </location>
</feature>
<evidence type="ECO:0000256" key="2">
    <source>
        <dbReference type="ARBA" id="ARBA00022448"/>
    </source>
</evidence>
<feature type="transmembrane region" description="Helical" evidence="9">
    <location>
        <begin position="122"/>
        <end position="140"/>
    </location>
</feature>
<evidence type="ECO:0000256" key="3">
    <source>
        <dbReference type="ARBA" id="ARBA00022475"/>
    </source>
</evidence>
<evidence type="ECO:0000313" key="11">
    <source>
        <dbReference type="EMBL" id="GMA85184.1"/>
    </source>
</evidence>
<reference evidence="12" key="1">
    <citation type="journal article" date="2019" name="Int. J. Syst. Evol. Microbiol.">
        <title>The Global Catalogue of Microorganisms (GCM) 10K type strain sequencing project: providing services to taxonomists for standard genome sequencing and annotation.</title>
        <authorList>
            <consortium name="The Broad Institute Genomics Platform"/>
            <consortium name="The Broad Institute Genome Sequencing Center for Infectious Disease"/>
            <person name="Wu L."/>
            <person name="Ma J."/>
        </authorList>
    </citation>
    <scope>NUCLEOTIDE SEQUENCE [LARGE SCALE GENOMIC DNA]</scope>
    <source>
        <strain evidence="12">NBRC 108730</strain>
    </source>
</reference>
<dbReference type="InterPro" id="IPR022813">
    <property type="entry name" value="SecD/SecF_arch_bac"/>
</dbReference>
<keyword evidence="6 9" id="KW-1133">Transmembrane helix</keyword>
<evidence type="ECO:0000259" key="10">
    <source>
        <dbReference type="Pfam" id="PF02355"/>
    </source>
</evidence>
<evidence type="ECO:0000256" key="6">
    <source>
        <dbReference type="ARBA" id="ARBA00022989"/>
    </source>
</evidence>
<dbReference type="PANTHER" id="PTHR30081:SF1">
    <property type="entry name" value="PROTEIN TRANSLOCASE SUBUNIT SECD"/>
    <property type="match status" value="1"/>
</dbReference>
<dbReference type="SUPFAM" id="SSF82866">
    <property type="entry name" value="Multidrug efflux transporter AcrB transmembrane domain"/>
    <property type="match status" value="1"/>
</dbReference>
<keyword evidence="8 9" id="KW-0472">Membrane</keyword>
<comment type="caution">
    <text evidence="11">The sequence shown here is derived from an EMBL/GenBank/DDBJ whole genome shotgun (WGS) entry which is preliminary data.</text>
</comment>
<dbReference type="Proteomes" id="UP001157017">
    <property type="component" value="Unassembled WGS sequence"/>
</dbReference>
<evidence type="ECO:0000256" key="4">
    <source>
        <dbReference type="ARBA" id="ARBA00022692"/>
    </source>
</evidence>
<name>A0ABQ6JBL3_9ACTN</name>
<dbReference type="PANTHER" id="PTHR30081">
    <property type="entry name" value="PROTEIN-EXPORT MEMBRANE PROTEIN SEC"/>
    <property type="match status" value="1"/>
</dbReference>
<dbReference type="InterPro" id="IPR048634">
    <property type="entry name" value="SecD_SecF_C"/>
</dbReference>
<dbReference type="EMBL" id="BSUZ01000001">
    <property type="protein sequence ID" value="GMA85184.1"/>
    <property type="molecule type" value="Genomic_DNA"/>
</dbReference>
<keyword evidence="5" id="KW-0653">Protein transport</keyword>
<protein>
    <recommendedName>
        <fullName evidence="10">Protein export membrane protein SecD/SecF C-terminal domain-containing protein</fullName>
    </recommendedName>
</protein>
<evidence type="ECO:0000256" key="8">
    <source>
        <dbReference type="ARBA" id="ARBA00023136"/>
    </source>
</evidence>